<dbReference type="SUPFAM" id="SSF49464">
    <property type="entry name" value="Carboxypeptidase regulatory domain-like"/>
    <property type="match status" value="1"/>
</dbReference>
<name>A0A931FLE2_9BACT</name>
<evidence type="ECO:0000313" key="3">
    <source>
        <dbReference type="Proteomes" id="UP000645610"/>
    </source>
</evidence>
<keyword evidence="3" id="KW-1185">Reference proteome</keyword>
<protein>
    <submittedName>
        <fullName evidence="2">Carboxypeptidase-like regulatory domain-containing protein</fullName>
    </submittedName>
</protein>
<dbReference type="AlphaFoldDB" id="A0A931FLE2"/>
<sequence length="144" mass="14820">MSLFRQLLAVILLSGLFASAAQARGIVADSSKVGTPLVATRTAKAVAVASPVKTIKLSGKIVDGVRALPGAVVVLTATHQMTVTNAAGEFSFDVLPQAGPLQANISYAGYTEAEVTLSTKFNEATVALLKTRATGPARSGRHTK</sequence>
<dbReference type="Proteomes" id="UP000645610">
    <property type="component" value="Unassembled WGS sequence"/>
</dbReference>
<keyword evidence="2" id="KW-0645">Protease</keyword>
<proteinExistence type="predicted"/>
<keyword evidence="1" id="KW-0732">Signal</keyword>
<feature type="signal peptide" evidence="1">
    <location>
        <begin position="1"/>
        <end position="23"/>
    </location>
</feature>
<feature type="chain" id="PRO_5036934651" evidence="1">
    <location>
        <begin position="24"/>
        <end position="144"/>
    </location>
</feature>
<accession>A0A931FLE2</accession>
<reference evidence="2 3" key="1">
    <citation type="submission" date="2020-11" db="EMBL/GenBank/DDBJ databases">
        <authorList>
            <person name="Kim M.K."/>
        </authorList>
    </citation>
    <scope>NUCLEOTIDE SEQUENCE [LARGE SCALE GENOMIC DNA]</scope>
    <source>
        <strain evidence="2 3">BT439</strain>
    </source>
</reference>
<keyword evidence="2" id="KW-0121">Carboxypeptidase</keyword>
<dbReference type="EMBL" id="JADQDP010000003">
    <property type="protein sequence ID" value="MBF9142755.1"/>
    <property type="molecule type" value="Genomic_DNA"/>
</dbReference>
<gene>
    <name evidence="2" type="ORF">I2I01_13990</name>
</gene>
<evidence type="ECO:0000256" key="1">
    <source>
        <dbReference type="SAM" id="SignalP"/>
    </source>
</evidence>
<dbReference type="GO" id="GO:0004180">
    <property type="term" value="F:carboxypeptidase activity"/>
    <property type="evidence" value="ECO:0007669"/>
    <property type="project" value="UniProtKB-KW"/>
</dbReference>
<comment type="caution">
    <text evidence="2">The sequence shown here is derived from an EMBL/GenBank/DDBJ whole genome shotgun (WGS) entry which is preliminary data.</text>
</comment>
<dbReference type="Gene3D" id="2.60.40.1120">
    <property type="entry name" value="Carboxypeptidase-like, regulatory domain"/>
    <property type="match status" value="1"/>
</dbReference>
<dbReference type="RefSeq" id="WP_196287102.1">
    <property type="nucleotide sequence ID" value="NZ_JADQDP010000003.1"/>
</dbReference>
<keyword evidence="2" id="KW-0378">Hydrolase</keyword>
<organism evidence="2 3">
    <name type="scientific">Hymenobacter properus</name>
    <dbReference type="NCBI Taxonomy" id="2791026"/>
    <lineage>
        <taxon>Bacteria</taxon>
        <taxon>Pseudomonadati</taxon>
        <taxon>Bacteroidota</taxon>
        <taxon>Cytophagia</taxon>
        <taxon>Cytophagales</taxon>
        <taxon>Hymenobacteraceae</taxon>
        <taxon>Hymenobacter</taxon>
    </lineage>
</organism>
<dbReference type="Pfam" id="PF13715">
    <property type="entry name" value="CarbopepD_reg_2"/>
    <property type="match status" value="1"/>
</dbReference>
<dbReference type="InterPro" id="IPR008969">
    <property type="entry name" value="CarboxyPept-like_regulatory"/>
</dbReference>
<evidence type="ECO:0000313" key="2">
    <source>
        <dbReference type="EMBL" id="MBF9142755.1"/>
    </source>
</evidence>